<evidence type="ECO:0000313" key="3">
    <source>
        <dbReference type="Proteomes" id="UP000762676"/>
    </source>
</evidence>
<comment type="caution">
    <text evidence="2">The sequence shown here is derived from an EMBL/GenBank/DDBJ whole genome shotgun (WGS) entry which is preliminary data.</text>
</comment>
<protein>
    <submittedName>
        <fullName evidence="2">Uncharacterized protein</fullName>
    </submittedName>
</protein>
<feature type="coiled-coil region" evidence="1">
    <location>
        <begin position="50"/>
        <end position="91"/>
    </location>
</feature>
<dbReference type="SUPFAM" id="SSF57997">
    <property type="entry name" value="Tropomyosin"/>
    <property type="match status" value="1"/>
</dbReference>
<name>A0AAV4HEE2_9GAST</name>
<evidence type="ECO:0000313" key="2">
    <source>
        <dbReference type="EMBL" id="GFR94955.1"/>
    </source>
</evidence>
<evidence type="ECO:0000256" key="1">
    <source>
        <dbReference type="SAM" id="Coils"/>
    </source>
</evidence>
<proteinExistence type="predicted"/>
<keyword evidence="1" id="KW-0175">Coiled coil</keyword>
<dbReference type="Gene3D" id="1.10.287.1490">
    <property type="match status" value="1"/>
</dbReference>
<sequence length="116" mass="13247">MFDSPRSLRTEPTDTNEILVAIQQLGNRFDSVDTKISNIDSSVQEVNAQNVLLQDQIKDMVSANTELKQENDELQKRLKTLEDKMDDAEARSRLNNILVHGHRQIMNKKPGMIAKK</sequence>
<dbReference type="EMBL" id="BMAT01008903">
    <property type="protein sequence ID" value="GFR94955.1"/>
    <property type="molecule type" value="Genomic_DNA"/>
</dbReference>
<keyword evidence="3" id="KW-1185">Reference proteome</keyword>
<gene>
    <name evidence="2" type="ORF">ElyMa_004417000</name>
</gene>
<dbReference type="AlphaFoldDB" id="A0AAV4HEE2"/>
<organism evidence="2 3">
    <name type="scientific">Elysia marginata</name>
    <dbReference type="NCBI Taxonomy" id="1093978"/>
    <lineage>
        <taxon>Eukaryota</taxon>
        <taxon>Metazoa</taxon>
        <taxon>Spiralia</taxon>
        <taxon>Lophotrochozoa</taxon>
        <taxon>Mollusca</taxon>
        <taxon>Gastropoda</taxon>
        <taxon>Heterobranchia</taxon>
        <taxon>Euthyneura</taxon>
        <taxon>Panpulmonata</taxon>
        <taxon>Sacoglossa</taxon>
        <taxon>Placobranchoidea</taxon>
        <taxon>Plakobranchidae</taxon>
        <taxon>Elysia</taxon>
    </lineage>
</organism>
<accession>A0AAV4HEE2</accession>
<reference evidence="2 3" key="1">
    <citation type="journal article" date="2021" name="Elife">
        <title>Chloroplast acquisition without the gene transfer in kleptoplastic sea slugs, Plakobranchus ocellatus.</title>
        <authorList>
            <person name="Maeda T."/>
            <person name="Takahashi S."/>
            <person name="Yoshida T."/>
            <person name="Shimamura S."/>
            <person name="Takaki Y."/>
            <person name="Nagai Y."/>
            <person name="Toyoda A."/>
            <person name="Suzuki Y."/>
            <person name="Arimoto A."/>
            <person name="Ishii H."/>
            <person name="Satoh N."/>
            <person name="Nishiyama T."/>
            <person name="Hasebe M."/>
            <person name="Maruyama T."/>
            <person name="Minagawa J."/>
            <person name="Obokata J."/>
            <person name="Shigenobu S."/>
        </authorList>
    </citation>
    <scope>NUCLEOTIDE SEQUENCE [LARGE SCALE GENOMIC DNA]</scope>
</reference>
<dbReference type="Proteomes" id="UP000762676">
    <property type="component" value="Unassembled WGS sequence"/>
</dbReference>